<feature type="region of interest" description="Disordered" evidence="1">
    <location>
        <begin position="390"/>
        <end position="416"/>
    </location>
</feature>
<dbReference type="AlphaFoldDB" id="A0A9P0H2X5"/>
<feature type="region of interest" description="Disordered" evidence="1">
    <location>
        <begin position="434"/>
        <end position="454"/>
    </location>
</feature>
<reference evidence="2" key="1">
    <citation type="submission" date="2022-01" db="EMBL/GenBank/DDBJ databases">
        <authorList>
            <person name="King R."/>
        </authorList>
    </citation>
    <scope>NUCLEOTIDE SEQUENCE</scope>
</reference>
<name>A0A9P0H2X5_NEZVI</name>
<feature type="compositionally biased region" description="Gly residues" evidence="1">
    <location>
        <begin position="15"/>
        <end position="25"/>
    </location>
</feature>
<feature type="compositionally biased region" description="Polar residues" evidence="1">
    <location>
        <begin position="218"/>
        <end position="242"/>
    </location>
</feature>
<evidence type="ECO:0000256" key="1">
    <source>
        <dbReference type="SAM" id="MobiDB-lite"/>
    </source>
</evidence>
<sequence length="626" mass="66861">MEGSGRRDEQPVRGEPGGAGVGGGPRVSPRRAMEAFRVLPPLSGQPPPPPPRSPRVAPRYVQQKDSSAFVVLAEVGAGAPPSSPFRGRGFKGSASSRIPVKSAPTSPGPRTPKPLAGKSAPSSPSKHAPAKRFVAAKQPPSPRKPATKPAARPRFVQKTGQKDDPSRTILKKTGDIENKPVKKNNDNNDQTSNNKKSNEKTAQPVTAPSEKEARRVRQLNNTNSVSKGTSEKGSAPSATGTSLAAPRGGKAAIERAAVIMDRVNRLRPERQMINSTRTVKRNSLRSRQEATDANSKVDKNTNMATTTDLLRNVKKVTNTESKSANLEDVTQGKGEIEKISSGGMISTTEGNYLNSVDNGITQLTTNEKETERIDSQIETKTAIIDVKPQEKYTENGKANQMEATSTLSPHDNTLDSSALNSKMTNSASMNLITPSANPIGDVEDSSSTSQSSSQLTLVTGITKVNVEPVKENTVPDKTPYEVDKITSQFEESVEKNVEETVNSGDKGGVTIKADILSDVTPNGVLPTKKEAINIPNGGEKLQNKIIIMQSDKNGSVKVIGSEPVSLDLEEAIRESIVTETAVPSEDLLVRKQPDLIPSAQVEEPAVTVIGQPDLEVQAGNHTVTFR</sequence>
<dbReference type="Proteomes" id="UP001152798">
    <property type="component" value="Chromosome 1"/>
</dbReference>
<evidence type="ECO:0000313" key="3">
    <source>
        <dbReference type="Proteomes" id="UP001152798"/>
    </source>
</evidence>
<evidence type="ECO:0000313" key="2">
    <source>
        <dbReference type="EMBL" id="CAH1391650.1"/>
    </source>
</evidence>
<organism evidence="2 3">
    <name type="scientific">Nezara viridula</name>
    <name type="common">Southern green stink bug</name>
    <name type="synonym">Cimex viridulus</name>
    <dbReference type="NCBI Taxonomy" id="85310"/>
    <lineage>
        <taxon>Eukaryota</taxon>
        <taxon>Metazoa</taxon>
        <taxon>Ecdysozoa</taxon>
        <taxon>Arthropoda</taxon>
        <taxon>Hexapoda</taxon>
        <taxon>Insecta</taxon>
        <taxon>Pterygota</taxon>
        <taxon>Neoptera</taxon>
        <taxon>Paraneoptera</taxon>
        <taxon>Hemiptera</taxon>
        <taxon>Heteroptera</taxon>
        <taxon>Panheteroptera</taxon>
        <taxon>Pentatomomorpha</taxon>
        <taxon>Pentatomoidea</taxon>
        <taxon>Pentatomidae</taxon>
        <taxon>Pentatominae</taxon>
        <taxon>Nezara</taxon>
    </lineage>
</organism>
<feature type="compositionally biased region" description="Pro residues" evidence="1">
    <location>
        <begin position="43"/>
        <end position="53"/>
    </location>
</feature>
<feature type="compositionally biased region" description="Polar residues" evidence="1">
    <location>
        <begin position="396"/>
        <end position="416"/>
    </location>
</feature>
<keyword evidence="3" id="KW-1185">Reference proteome</keyword>
<feature type="compositionally biased region" description="Low complexity" evidence="1">
    <location>
        <begin position="445"/>
        <end position="454"/>
    </location>
</feature>
<feature type="region of interest" description="Disordered" evidence="1">
    <location>
        <begin position="1"/>
        <end position="62"/>
    </location>
</feature>
<feature type="region of interest" description="Disordered" evidence="1">
    <location>
        <begin position="77"/>
        <end position="250"/>
    </location>
</feature>
<dbReference type="EMBL" id="OV725077">
    <property type="protein sequence ID" value="CAH1391650.1"/>
    <property type="molecule type" value="Genomic_DNA"/>
</dbReference>
<accession>A0A9P0H2X5</accession>
<feature type="compositionally biased region" description="Basic and acidic residues" evidence="1">
    <location>
        <begin position="1"/>
        <end position="12"/>
    </location>
</feature>
<feature type="compositionally biased region" description="Low complexity" evidence="1">
    <location>
        <begin position="113"/>
        <end position="127"/>
    </location>
</feature>
<dbReference type="OrthoDB" id="10412775at2759"/>
<protein>
    <submittedName>
        <fullName evidence="2">Uncharacterized protein</fullName>
    </submittedName>
</protein>
<feature type="compositionally biased region" description="Basic and acidic residues" evidence="1">
    <location>
        <begin position="160"/>
        <end position="186"/>
    </location>
</feature>
<proteinExistence type="predicted"/>
<gene>
    <name evidence="2" type="ORF">NEZAVI_LOCUS2631</name>
</gene>